<dbReference type="InterPro" id="IPR050116">
    <property type="entry name" value="DNA_polymerase-Y"/>
</dbReference>
<dbReference type="InterPro" id="IPR017961">
    <property type="entry name" value="DNA_pol_Y-fam_little_finger"/>
</dbReference>
<dbReference type="GO" id="GO:0006281">
    <property type="term" value="P:DNA repair"/>
    <property type="evidence" value="ECO:0007669"/>
    <property type="project" value="UniProtKB-UniRule"/>
</dbReference>
<dbReference type="Gene3D" id="3.40.1170.60">
    <property type="match status" value="1"/>
</dbReference>
<dbReference type="GO" id="GO:0005829">
    <property type="term" value="C:cytosol"/>
    <property type="evidence" value="ECO:0007669"/>
    <property type="project" value="TreeGrafter"/>
</dbReference>
<dbReference type="EMBL" id="RBNH01000001">
    <property type="protein sequence ID" value="RKO27691.1"/>
    <property type="molecule type" value="Genomic_DNA"/>
</dbReference>
<feature type="site" description="Substrate discrimination" evidence="16">
    <location>
        <position position="9"/>
    </location>
</feature>
<dbReference type="AlphaFoldDB" id="A0A3B0G197"/>
<dbReference type="InterPro" id="IPR036775">
    <property type="entry name" value="DNA_pol_Y-fam_lit_finger_sf"/>
</dbReference>
<dbReference type="HAMAP" id="MF_01113">
    <property type="entry name" value="DNApol_IV"/>
    <property type="match status" value="1"/>
</dbReference>
<keyword evidence="12 16" id="KW-0238">DNA-binding</keyword>
<keyword evidence="5 16" id="KW-0808">Transferase</keyword>
<dbReference type="InterPro" id="IPR043128">
    <property type="entry name" value="Rev_trsase/Diguanyl_cyclase"/>
</dbReference>
<name>A0A3B0G197_PSEPS</name>
<feature type="binding site" evidence="16">
    <location>
        <position position="98"/>
    </location>
    <ligand>
        <name>Mg(2+)</name>
        <dbReference type="ChEBI" id="CHEBI:18420"/>
    </ligand>
</feature>
<dbReference type="InterPro" id="IPR001126">
    <property type="entry name" value="UmuC"/>
</dbReference>
<keyword evidence="3 16" id="KW-0515">Mutator protein</keyword>
<comment type="cofactor">
    <cofactor evidence="16">
        <name>Mg(2+)</name>
        <dbReference type="ChEBI" id="CHEBI:18420"/>
    </cofactor>
    <text evidence="16">Binds 2 magnesium ions per subunit.</text>
</comment>
<evidence type="ECO:0000256" key="4">
    <source>
        <dbReference type="ARBA" id="ARBA00022490"/>
    </source>
</evidence>
<dbReference type="Pfam" id="PF00817">
    <property type="entry name" value="IMS"/>
    <property type="match status" value="1"/>
</dbReference>
<comment type="caution">
    <text evidence="18">The sequence shown here is derived from an EMBL/GenBank/DDBJ whole genome shotgun (WGS) entry which is preliminary data.</text>
</comment>
<dbReference type="InterPro" id="IPR053848">
    <property type="entry name" value="IMS_HHH_1"/>
</dbReference>
<keyword evidence="13 16" id="KW-0234">DNA repair</keyword>
<evidence type="ECO:0000256" key="14">
    <source>
        <dbReference type="ARBA" id="ARBA00025589"/>
    </source>
</evidence>
<dbReference type="InterPro" id="IPR043502">
    <property type="entry name" value="DNA/RNA_pol_sf"/>
</dbReference>
<dbReference type="GO" id="GO:0000287">
    <property type="term" value="F:magnesium ion binding"/>
    <property type="evidence" value="ECO:0007669"/>
    <property type="project" value="UniProtKB-UniRule"/>
</dbReference>
<accession>A0A3B0G197</accession>
<dbReference type="NCBIfam" id="NF003015">
    <property type="entry name" value="PRK03858.1"/>
    <property type="match status" value="1"/>
</dbReference>
<evidence type="ECO:0000256" key="7">
    <source>
        <dbReference type="ARBA" id="ARBA00022705"/>
    </source>
</evidence>
<protein>
    <recommendedName>
        <fullName evidence="16">DNA polymerase IV</fullName>
        <shortName evidence="16">Pol IV</shortName>
        <ecNumber evidence="16">2.7.7.7</ecNumber>
    </recommendedName>
</protein>
<dbReference type="PROSITE" id="PS50173">
    <property type="entry name" value="UMUC"/>
    <property type="match status" value="1"/>
</dbReference>
<dbReference type="NCBIfam" id="NF002677">
    <property type="entry name" value="PRK02406.1"/>
    <property type="match status" value="1"/>
</dbReference>
<proteinExistence type="inferred from homology"/>
<comment type="catalytic activity">
    <reaction evidence="15 16">
        <text>DNA(n) + a 2'-deoxyribonucleoside 5'-triphosphate = DNA(n+1) + diphosphate</text>
        <dbReference type="Rhea" id="RHEA:22508"/>
        <dbReference type="Rhea" id="RHEA-COMP:17339"/>
        <dbReference type="Rhea" id="RHEA-COMP:17340"/>
        <dbReference type="ChEBI" id="CHEBI:33019"/>
        <dbReference type="ChEBI" id="CHEBI:61560"/>
        <dbReference type="ChEBI" id="CHEBI:173112"/>
        <dbReference type="EC" id="2.7.7.7"/>
    </reaction>
</comment>
<keyword evidence="9 16" id="KW-0227">DNA damage</keyword>
<reference evidence="19" key="2">
    <citation type="submission" date="2018-10" db="EMBL/GenBank/DDBJ databases">
        <authorList>
            <person name="Wang Y."/>
            <person name="Wang J."/>
            <person name="Yang X."/>
            <person name="Wang Z."/>
            <person name="Huang Y."/>
        </authorList>
    </citation>
    <scope>NUCLEOTIDE SEQUENCE [LARGE SCALE GENOMIC DNA]</scope>
    <source>
        <strain evidence="19">J015</strain>
    </source>
</reference>
<dbReference type="Pfam" id="PF21999">
    <property type="entry name" value="IMS_HHH_1"/>
    <property type="match status" value="1"/>
</dbReference>
<evidence type="ECO:0000256" key="15">
    <source>
        <dbReference type="ARBA" id="ARBA00049244"/>
    </source>
</evidence>
<dbReference type="SUPFAM" id="SSF56672">
    <property type="entry name" value="DNA/RNA polymerases"/>
    <property type="match status" value="1"/>
</dbReference>
<dbReference type="EC" id="2.7.7.7" evidence="16"/>
<organism evidence="18 19">
    <name type="scientific">Pseudarthrobacter phenanthrenivorans</name>
    <name type="common">Arthrobacter phenanthrenivorans</name>
    <dbReference type="NCBI Taxonomy" id="361575"/>
    <lineage>
        <taxon>Bacteria</taxon>
        <taxon>Bacillati</taxon>
        <taxon>Actinomycetota</taxon>
        <taxon>Actinomycetes</taxon>
        <taxon>Micrococcales</taxon>
        <taxon>Micrococcaceae</taxon>
        <taxon>Pseudarthrobacter</taxon>
    </lineage>
</organism>
<keyword evidence="7 16" id="KW-0235">DNA replication</keyword>
<evidence type="ECO:0000256" key="11">
    <source>
        <dbReference type="ARBA" id="ARBA00022932"/>
    </source>
</evidence>
<keyword evidence="10 16" id="KW-0460">Magnesium</keyword>
<feature type="domain" description="UmuC" evidence="17">
    <location>
        <begin position="1"/>
        <end position="180"/>
    </location>
</feature>
<evidence type="ECO:0000256" key="5">
    <source>
        <dbReference type="ARBA" id="ARBA00022679"/>
    </source>
</evidence>
<dbReference type="GO" id="GO:0042276">
    <property type="term" value="P:error-prone translesion synthesis"/>
    <property type="evidence" value="ECO:0007669"/>
    <property type="project" value="TreeGrafter"/>
</dbReference>
<evidence type="ECO:0000256" key="12">
    <source>
        <dbReference type="ARBA" id="ARBA00023125"/>
    </source>
</evidence>
<dbReference type="Gene3D" id="3.30.70.270">
    <property type="match status" value="1"/>
</dbReference>
<evidence type="ECO:0000313" key="18">
    <source>
        <dbReference type="EMBL" id="RKO27691.1"/>
    </source>
</evidence>
<dbReference type="InterPro" id="IPR022880">
    <property type="entry name" value="DNApol_IV"/>
</dbReference>
<reference evidence="18 19" key="1">
    <citation type="submission" date="2018-10" db="EMBL/GenBank/DDBJ databases">
        <title>Genome-guide identification and characterization of bacteria that degrade polycyclic aromatic hydrocarbons and resist hexavalent chromium simultaneously.</title>
        <authorList>
            <person name="Feng H."/>
        </authorList>
    </citation>
    <scope>NUCLEOTIDE SEQUENCE [LARGE SCALE GENOMIC DNA]</scope>
    <source>
        <strain evidence="18 19">J015</strain>
    </source>
</reference>
<dbReference type="Proteomes" id="UP000273159">
    <property type="component" value="Unassembled WGS sequence"/>
</dbReference>
<dbReference type="GO" id="GO:0003684">
    <property type="term" value="F:damaged DNA binding"/>
    <property type="evidence" value="ECO:0007669"/>
    <property type="project" value="InterPro"/>
</dbReference>
<evidence type="ECO:0000256" key="6">
    <source>
        <dbReference type="ARBA" id="ARBA00022695"/>
    </source>
</evidence>
<evidence type="ECO:0000256" key="2">
    <source>
        <dbReference type="ARBA" id="ARBA00010945"/>
    </source>
</evidence>
<keyword evidence="8 16" id="KW-0479">Metal-binding</keyword>
<keyword evidence="6 16" id="KW-0548">Nucleotidyltransferase</keyword>
<feature type="active site" evidence="16">
    <location>
        <position position="99"/>
    </location>
</feature>
<dbReference type="Gene3D" id="3.30.1490.100">
    <property type="entry name" value="DNA polymerase, Y-family, little finger domain"/>
    <property type="match status" value="1"/>
</dbReference>
<comment type="subcellular location">
    <subcellularLocation>
        <location evidence="1 16">Cytoplasm</location>
    </subcellularLocation>
</comment>
<evidence type="ECO:0000313" key="19">
    <source>
        <dbReference type="Proteomes" id="UP000273159"/>
    </source>
</evidence>
<dbReference type="GO" id="GO:0006261">
    <property type="term" value="P:DNA-templated DNA replication"/>
    <property type="evidence" value="ECO:0007669"/>
    <property type="project" value="UniProtKB-UniRule"/>
</dbReference>
<dbReference type="GO" id="GO:0009432">
    <property type="term" value="P:SOS response"/>
    <property type="evidence" value="ECO:0007669"/>
    <property type="project" value="TreeGrafter"/>
</dbReference>
<dbReference type="CDD" id="cd03586">
    <property type="entry name" value="PolY_Pol_IV_kappa"/>
    <property type="match status" value="1"/>
</dbReference>
<evidence type="ECO:0000256" key="10">
    <source>
        <dbReference type="ARBA" id="ARBA00022842"/>
    </source>
</evidence>
<comment type="subunit">
    <text evidence="16">Monomer.</text>
</comment>
<keyword evidence="4 16" id="KW-0963">Cytoplasm</keyword>
<comment type="function">
    <text evidence="14 16">Poorly processive, error-prone DNA polymerase involved in untargeted mutagenesis. Copies undamaged DNA at stalled replication forks, which arise in vivo from mismatched or misaligned primer ends. These misaligned primers can be extended by PolIV. Exhibits no 3'-5' exonuclease (proofreading) activity. May be involved in translesional synthesis, in conjunction with the beta clamp from PolIII.</text>
</comment>
<keyword evidence="11 16" id="KW-0239">DNA-directed DNA polymerase</keyword>
<evidence type="ECO:0000256" key="13">
    <source>
        <dbReference type="ARBA" id="ARBA00023204"/>
    </source>
</evidence>
<evidence type="ECO:0000259" key="17">
    <source>
        <dbReference type="PROSITE" id="PS50173"/>
    </source>
</evidence>
<dbReference type="PANTHER" id="PTHR11076:SF33">
    <property type="entry name" value="DNA POLYMERASE KAPPA"/>
    <property type="match status" value="1"/>
</dbReference>
<gene>
    <name evidence="16" type="primary">dinB</name>
    <name evidence="18" type="ORF">D7Z96_01855</name>
</gene>
<dbReference type="GO" id="GO:0003887">
    <property type="term" value="F:DNA-directed DNA polymerase activity"/>
    <property type="evidence" value="ECO:0007669"/>
    <property type="project" value="UniProtKB-UniRule"/>
</dbReference>
<dbReference type="Pfam" id="PF11799">
    <property type="entry name" value="IMS_C"/>
    <property type="match status" value="1"/>
</dbReference>
<dbReference type="SUPFAM" id="SSF100879">
    <property type="entry name" value="Lesion bypass DNA polymerase (Y-family), little finger domain"/>
    <property type="match status" value="1"/>
</dbReference>
<evidence type="ECO:0000256" key="1">
    <source>
        <dbReference type="ARBA" id="ARBA00004496"/>
    </source>
</evidence>
<dbReference type="FunFam" id="3.30.1490.100:FF:000004">
    <property type="entry name" value="DNA polymerase IV"/>
    <property type="match status" value="1"/>
</dbReference>
<feature type="binding site" evidence="16">
    <location>
        <position position="4"/>
    </location>
    <ligand>
        <name>Mg(2+)</name>
        <dbReference type="ChEBI" id="CHEBI:18420"/>
    </ligand>
</feature>
<dbReference type="Gene3D" id="1.10.150.20">
    <property type="entry name" value="5' to 3' exonuclease, C-terminal subdomain"/>
    <property type="match status" value="1"/>
</dbReference>
<evidence type="ECO:0000256" key="16">
    <source>
        <dbReference type="HAMAP-Rule" id="MF_01113"/>
    </source>
</evidence>
<dbReference type="PANTHER" id="PTHR11076">
    <property type="entry name" value="DNA REPAIR POLYMERASE UMUC / TRANSFERASE FAMILY MEMBER"/>
    <property type="match status" value="1"/>
</dbReference>
<evidence type="ECO:0000256" key="3">
    <source>
        <dbReference type="ARBA" id="ARBA00022457"/>
    </source>
</evidence>
<comment type="similarity">
    <text evidence="2 16">Belongs to the DNA polymerase type-Y family.</text>
</comment>
<evidence type="ECO:0000256" key="8">
    <source>
        <dbReference type="ARBA" id="ARBA00022723"/>
    </source>
</evidence>
<evidence type="ECO:0000256" key="9">
    <source>
        <dbReference type="ARBA" id="ARBA00022763"/>
    </source>
</evidence>
<sequence length="386" mass="42124">MHVDMDAFFVSVELRTRPELKGRPVIVGFPADRSVVLSASYEARAFGVKSAMPMAVAARMCPQAVIIEPRHKLYYDVSGQIMGIFESITELVEPLSVDEAFLDVTGAIRRLGPPRGIGALIRRRVSEELGITASVGIAESKFVAKIASTRCKPDGLLLISPDETVPYLHSLPVGALWGVGAKTAEVLARMGIRTVADVAATPVLSLKKMLGATGEHVHQLSWGIDPRTVTPVRLEKSIGAEETFAVDTADDALLHRELLRLSHRTATRLRTSGMVARTIALKLRFADFSTITRSRTVQTPVDSAQLIYAVVLQLLESVGERAMTVRLVGVRAEQLEDAARTSLQLSIDRRDENWRAAEQALDEVTRKFGSKSVLPARLMEPGNSPE</sequence>